<evidence type="ECO:0000313" key="1">
    <source>
        <dbReference type="EMBL" id="BBU69801.1"/>
    </source>
</evidence>
<sequence length="194" mass="21849">MLVRKLVITAFLFGISLQAIAAPIPESPDRQTSWGLYVDSREAFELKTGTEGKKILFVDVRDPIEIMFTGFTDTVDINIPFLISNPTKWNEKKSVYAMEPNKDFESDIVKALNDRGLTKDDKIILMCRSGGERGAPSAKALDGKGFKQVYVVTDGFEGDTVKEGPKKNWRLVNGWKSSGLPWGYKLNKQKMYFE</sequence>
<proteinExistence type="predicted"/>
<evidence type="ECO:0000313" key="2">
    <source>
        <dbReference type="Proteomes" id="UP000463961"/>
    </source>
</evidence>
<keyword evidence="2" id="KW-1185">Reference proteome</keyword>
<dbReference type="InterPro" id="IPR036873">
    <property type="entry name" value="Rhodanese-like_dom_sf"/>
</dbReference>
<name>A0A679I9V0_9RHOO</name>
<dbReference type="Gene3D" id="3.40.250.10">
    <property type="entry name" value="Rhodanese-like domain"/>
    <property type="match status" value="1"/>
</dbReference>
<dbReference type="PROSITE" id="PS50206">
    <property type="entry name" value="RHODANESE_3"/>
    <property type="match status" value="1"/>
</dbReference>
<accession>A0A679I9V0</accession>
<dbReference type="Pfam" id="PF00581">
    <property type="entry name" value="Rhodanese"/>
    <property type="match status" value="1"/>
</dbReference>
<reference evidence="2" key="1">
    <citation type="submission" date="2020-01" db="EMBL/GenBank/DDBJ databases">
        <title>Phosphoaccumulans saitamaens gen. nov., sp. nov., a polyphosphate accumulating bacterium isolated from surface river water.</title>
        <authorList>
            <person name="Watanabe K."/>
            <person name="Suda W."/>
        </authorList>
    </citation>
    <scope>NUCLEOTIDE SEQUENCE [LARGE SCALE GENOMIC DNA]</scope>
    <source>
        <strain evidence="2">ICHIAU1</strain>
    </source>
</reference>
<dbReference type="RefSeq" id="WP_162049522.1">
    <property type="nucleotide sequence ID" value="NZ_AP019011.1"/>
</dbReference>
<gene>
    <name evidence="1" type="ORF">ICHIAU1_20840</name>
</gene>
<dbReference type="SUPFAM" id="SSF52821">
    <property type="entry name" value="Rhodanese/Cell cycle control phosphatase"/>
    <property type="match status" value="1"/>
</dbReference>
<dbReference type="InterPro" id="IPR001763">
    <property type="entry name" value="Rhodanese-like_dom"/>
</dbReference>
<organism evidence="1 2">
    <name type="scientific">Fluviibacter phosphoraccumulans</name>
    <dbReference type="NCBI Taxonomy" id="1751046"/>
    <lineage>
        <taxon>Bacteria</taxon>
        <taxon>Pseudomonadati</taxon>
        <taxon>Pseudomonadota</taxon>
        <taxon>Betaproteobacteria</taxon>
        <taxon>Rhodocyclales</taxon>
        <taxon>Fluviibacteraceae</taxon>
        <taxon>Fluviibacter</taxon>
    </lineage>
</organism>
<dbReference type="AlphaFoldDB" id="A0A679I9V0"/>
<dbReference type="Proteomes" id="UP000463961">
    <property type="component" value="Chromosome"/>
</dbReference>
<protein>
    <submittedName>
        <fullName evidence="1">Uncharacterized protein</fullName>
    </submittedName>
</protein>
<dbReference type="EMBL" id="AP022345">
    <property type="protein sequence ID" value="BBU69801.1"/>
    <property type="molecule type" value="Genomic_DNA"/>
</dbReference>
<dbReference type="SMART" id="SM00450">
    <property type="entry name" value="RHOD"/>
    <property type="match status" value="1"/>
</dbReference>
<dbReference type="OrthoDB" id="9789585at2"/>